<organism evidence="2">
    <name type="scientific">Bacillus cereus</name>
    <dbReference type="NCBI Taxonomy" id="1396"/>
    <lineage>
        <taxon>Bacteria</taxon>
        <taxon>Bacillati</taxon>
        <taxon>Bacillota</taxon>
        <taxon>Bacilli</taxon>
        <taxon>Bacillales</taxon>
        <taxon>Bacillaceae</taxon>
        <taxon>Bacillus</taxon>
        <taxon>Bacillus cereus group</taxon>
    </lineage>
</organism>
<evidence type="ECO:0000313" key="2">
    <source>
        <dbReference type="EMBL" id="QEF18120.1"/>
    </source>
</evidence>
<protein>
    <recommendedName>
        <fullName evidence="3">YmzC-like protein</fullName>
    </recommendedName>
</protein>
<name>A0A5B9HXW3_BACCE</name>
<dbReference type="Pfam" id="PF14157">
    <property type="entry name" value="YmzC"/>
    <property type="match status" value="1"/>
</dbReference>
<feature type="transmembrane region" description="Helical" evidence="1">
    <location>
        <begin position="12"/>
        <end position="30"/>
    </location>
</feature>
<sequence length="110" mass="12736">MIILGEHPITKELRYIRICLVILVIVLLFFNSEKVVEISTNHDSIENVPTSNMTQIAENTFAIQEYNPLLSSEHTIKIFKYNPYTNQLTLVKEVNSSDPNSYTYQLNENE</sequence>
<evidence type="ECO:0008006" key="3">
    <source>
        <dbReference type="Google" id="ProtNLM"/>
    </source>
</evidence>
<dbReference type="AlphaFoldDB" id="A0A5B9HXW3"/>
<dbReference type="RefSeq" id="WP_080016357.1">
    <property type="nucleotide sequence ID" value="NZ_CP187290.1"/>
</dbReference>
<dbReference type="InterPro" id="IPR025448">
    <property type="entry name" value="YmzC-like"/>
</dbReference>
<keyword evidence="1" id="KW-1133">Transmembrane helix</keyword>
<gene>
    <name evidence="2" type="ORF">FRY47_17720</name>
</gene>
<evidence type="ECO:0000256" key="1">
    <source>
        <dbReference type="SAM" id="Phobius"/>
    </source>
</evidence>
<keyword evidence="1" id="KW-0472">Membrane</keyword>
<accession>A0A5B9HXW3</accession>
<dbReference type="EMBL" id="CP042874">
    <property type="protein sequence ID" value="QEF18120.1"/>
    <property type="molecule type" value="Genomic_DNA"/>
</dbReference>
<proteinExistence type="predicted"/>
<reference evidence="2" key="1">
    <citation type="submission" date="2019-08" db="EMBL/GenBank/DDBJ databases">
        <title>Antibiosis Participates in the Biocontrol of Bucillus cereus 0-9 Against Rice Sheath Blight.</title>
        <authorList>
            <person name="Wang G."/>
            <person name="Liu F."/>
        </authorList>
    </citation>
    <scope>NUCLEOTIDE SEQUENCE</scope>
    <source>
        <strain evidence="2">09</strain>
    </source>
</reference>
<keyword evidence="1" id="KW-0812">Transmembrane</keyword>